<name>A0A6J7X890_9CAUD</name>
<protein>
    <submittedName>
        <fullName evidence="3">Phge_rel_HI1409, phage-associated protein, HI1409 family</fullName>
    </submittedName>
</protein>
<proteinExistence type="predicted"/>
<dbReference type="InterPro" id="IPR024459">
    <property type="entry name" value="Acb1-like_N"/>
</dbReference>
<sequence>MSEEILDLGHVDENGIRADGMANVLTGMGSARDKSQYTYTKSIVFLGQEELESLYGEWLPRRIIDIYAEQATRKGFKVLFGGEGPKAEEVVGVEQVIEDLFILENLMLAAKNSRLYGGSVILMYIDDGRKADQPVDKRNIRSIEGLEVLDRYQIAPVISEENIYDYSKATHYQIIAGDLINQPNLTCIHKDRILRFDGDWLPYRVRQRNYGWGMSNLQVIYDSFRHYWTGLNSAATLLTEFDIFVHKIRGLAAMLGAGKEGQVKDRLVINDMSKSIYRGYAIDAEKEELEFISRNFNGIGEILEKLRIDIIGASKIPHTLLFGESPGGLGSTGRSEERDFAKTLGDYQTATFKRPLKQLMEYILLSKDGPTNGKLPESWRIHFNDLYELNEREKADVRARVAAVDGRYIQLGVLHPQEVADARYGGSEWSMELTLDPSLPRELPMQGQSRGQSQGQSGMAVPPGGRDPMNEENGTLPMDGSREVEDSAGLFLPRDLEEMRGDIDFTDKDLHQQAISVAKNKFKVWPSAVAGAYVTQKYKELYKRKHGSMEKAFKGKKQQAEYFQKQDAMQPLKTSGFILGDDEEAAFVSQEDIDAALNQWKDQAPEKFKDLLEAQDVEPS</sequence>
<organism evidence="3">
    <name type="scientific">uncultured Caudovirales phage</name>
    <dbReference type="NCBI Taxonomy" id="2100421"/>
    <lineage>
        <taxon>Viruses</taxon>
        <taxon>Duplodnaviria</taxon>
        <taxon>Heunggongvirae</taxon>
        <taxon>Uroviricota</taxon>
        <taxon>Caudoviricetes</taxon>
        <taxon>Peduoviridae</taxon>
        <taxon>Maltschvirus</taxon>
        <taxon>Maltschvirus maltsch</taxon>
    </lineage>
</organism>
<evidence type="ECO:0000313" key="3">
    <source>
        <dbReference type="EMBL" id="CAB5223503.1"/>
    </source>
</evidence>
<evidence type="ECO:0000259" key="2">
    <source>
        <dbReference type="Pfam" id="PF06381"/>
    </source>
</evidence>
<dbReference type="EMBL" id="LR798321">
    <property type="protein sequence ID" value="CAB5223503.1"/>
    <property type="molecule type" value="Genomic_DNA"/>
</dbReference>
<evidence type="ECO:0000256" key="1">
    <source>
        <dbReference type="SAM" id="MobiDB-lite"/>
    </source>
</evidence>
<dbReference type="Pfam" id="PF06381">
    <property type="entry name" value="Phage_portal_3"/>
    <property type="match status" value="1"/>
</dbReference>
<reference evidence="3" key="1">
    <citation type="submission" date="2020-05" db="EMBL/GenBank/DDBJ databases">
        <authorList>
            <person name="Chiriac C."/>
            <person name="Salcher M."/>
            <person name="Ghai R."/>
            <person name="Kavagutti S V."/>
        </authorList>
    </citation>
    <scope>NUCLEOTIDE SEQUENCE</scope>
</reference>
<accession>A0A6J7X890</accession>
<feature type="domain" description="Anti-CBASS protein Acb1-like N-terminal" evidence="2">
    <location>
        <begin position="56"/>
        <end position="404"/>
    </location>
</feature>
<feature type="compositionally biased region" description="Low complexity" evidence="1">
    <location>
        <begin position="446"/>
        <end position="458"/>
    </location>
</feature>
<feature type="region of interest" description="Disordered" evidence="1">
    <location>
        <begin position="439"/>
        <end position="482"/>
    </location>
</feature>
<gene>
    <name evidence="3" type="ORF">UFOVP383_101</name>
</gene>